<keyword evidence="5" id="KW-1185">Reference proteome</keyword>
<dbReference type="InterPro" id="IPR019734">
    <property type="entry name" value="TPR_rpt"/>
</dbReference>
<evidence type="ECO:0000313" key="5">
    <source>
        <dbReference type="Proteomes" id="UP000183940"/>
    </source>
</evidence>
<dbReference type="PROSITE" id="PS50293">
    <property type="entry name" value="TPR_REGION"/>
    <property type="match status" value="1"/>
</dbReference>
<evidence type="ECO:0000313" key="4">
    <source>
        <dbReference type="EMBL" id="OJJ18942.1"/>
    </source>
</evidence>
<evidence type="ECO:0000256" key="1">
    <source>
        <dbReference type="ARBA" id="ARBA00022737"/>
    </source>
</evidence>
<dbReference type="AlphaFoldDB" id="A0A1L9QL61"/>
<dbReference type="PANTHER" id="PTHR44943">
    <property type="entry name" value="CELLULOSE SYNTHASE OPERON PROTEIN C"/>
    <property type="match status" value="1"/>
</dbReference>
<reference evidence="4" key="1">
    <citation type="submission" date="2016-10" db="EMBL/GenBank/DDBJ databases">
        <title>CRISPR-Cas defence system in Roseofilum reptotaenium: evidence of a bacteriophage-cyanobacterium arms race in the coral black band disease.</title>
        <authorList>
            <person name="Buerger P."/>
            <person name="Wood-Charlson E.M."/>
            <person name="Weynberg K.D."/>
            <person name="Willis B."/>
            <person name="Van Oppen M.J."/>
        </authorList>
    </citation>
    <scope>NUCLEOTIDE SEQUENCE [LARGE SCALE GENOMIC DNA]</scope>
    <source>
        <strain evidence="4">AO1-A</strain>
    </source>
</reference>
<dbReference type="InterPro" id="IPR051685">
    <property type="entry name" value="Ycf3/AcsC/BcsC/TPR_MFPF"/>
</dbReference>
<dbReference type="PROSITE" id="PS50005">
    <property type="entry name" value="TPR"/>
    <property type="match status" value="3"/>
</dbReference>
<comment type="caution">
    <text evidence="4">The sequence shown here is derived from an EMBL/GenBank/DDBJ whole genome shotgun (WGS) entry which is preliminary data.</text>
</comment>
<dbReference type="Proteomes" id="UP000183940">
    <property type="component" value="Unassembled WGS sequence"/>
</dbReference>
<dbReference type="Gene3D" id="1.25.40.10">
    <property type="entry name" value="Tetratricopeptide repeat domain"/>
    <property type="match status" value="3"/>
</dbReference>
<dbReference type="Pfam" id="PF13414">
    <property type="entry name" value="TPR_11"/>
    <property type="match status" value="1"/>
</dbReference>
<dbReference type="Pfam" id="PF00515">
    <property type="entry name" value="TPR_1"/>
    <property type="match status" value="1"/>
</dbReference>
<evidence type="ECO:0000256" key="3">
    <source>
        <dbReference type="PROSITE-ProRule" id="PRU00339"/>
    </source>
</evidence>
<keyword evidence="1" id="KW-0677">Repeat</keyword>
<name>A0A1L9QL61_9CYAN</name>
<feature type="repeat" description="TPR" evidence="3">
    <location>
        <begin position="211"/>
        <end position="244"/>
    </location>
</feature>
<gene>
    <name evidence="4" type="ORF">BI308_21965</name>
</gene>
<organism evidence="4 5">
    <name type="scientific">Roseofilum reptotaenium AO1-A</name>
    <dbReference type="NCBI Taxonomy" id="1925591"/>
    <lineage>
        <taxon>Bacteria</taxon>
        <taxon>Bacillati</taxon>
        <taxon>Cyanobacteriota</taxon>
        <taxon>Cyanophyceae</taxon>
        <taxon>Desertifilales</taxon>
        <taxon>Desertifilaceae</taxon>
        <taxon>Roseofilum</taxon>
    </lineage>
</organism>
<sequence>MELLEGVDQGWTRGKGQSFLFRKNISKDTLIAWLRDFAQRVRQNPEQHRELGRRLQKLGNLAWRELSPVAARLAQELVVVEKPREEGTDTEVDGDGLVTDEEEAKDTITDFILSILTRQYKQGDLLGAITSVDKCLEIKSDDHKLWTIKGSLLSELGRYEEAIDSFNRAVTIEMNYPSAWYHKGLALYHLGRNEEALINYDQALKINSDYYEAWNNRGNVLRELGEYEEVIASFDRALEIKGDIYEAWLNRGQCVGKLHSAPLPSSALTRQYPQLNQRGFEGALASYQLGLTFCTQDQHPQGWGLLHYEIGRTYYYRGRKSLYTRDAGRSDFREALKHYNQALQTLTREAYPQDHLELIQYLIRVHNALHNEDERKKWRNEGLEVWSQLLNDPHKSSQQKRQLAIQFIRFARMRVDVLLEDNLLLEAFRAAEEQKNLYLTWILDRQNQHILSPTTRDI</sequence>
<dbReference type="SUPFAM" id="SSF48439">
    <property type="entry name" value="Protein prenylyltransferase"/>
    <property type="match status" value="1"/>
</dbReference>
<feature type="repeat" description="TPR" evidence="3">
    <location>
        <begin position="177"/>
        <end position="210"/>
    </location>
</feature>
<dbReference type="EMBL" id="MLAW01000054">
    <property type="protein sequence ID" value="OJJ18942.1"/>
    <property type="molecule type" value="Genomic_DNA"/>
</dbReference>
<dbReference type="PANTHER" id="PTHR44943:SF4">
    <property type="entry name" value="TPR REPEAT-CONTAINING PROTEIN MJ0798"/>
    <property type="match status" value="1"/>
</dbReference>
<proteinExistence type="predicted"/>
<protein>
    <submittedName>
        <fullName evidence="4">Uncharacterized protein</fullName>
    </submittedName>
</protein>
<accession>A0A1L9QL61</accession>
<dbReference type="SMART" id="SM00028">
    <property type="entry name" value="TPR"/>
    <property type="match status" value="3"/>
</dbReference>
<dbReference type="STRING" id="1925591.BI308_21965"/>
<evidence type="ECO:0000256" key="2">
    <source>
        <dbReference type="ARBA" id="ARBA00022803"/>
    </source>
</evidence>
<keyword evidence="2 3" id="KW-0802">TPR repeat</keyword>
<dbReference type="InterPro" id="IPR011990">
    <property type="entry name" value="TPR-like_helical_dom_sf"/>
</dbReference>
<feature type="repeat" description="TPR" evidence="3">
    <location>
        <begin position="143"/>
        <end position="176"/>
    </location>
</feature>